<evidence type="ECO:0000256" key="3">
    <source>
        <dbReference type="ARBA" id="ARBA00022692"/>
    </source>
</evidence>
<dbReference type="OMA" id="CWIRQLE"/>
<feature type="transmembrane region" description="Helical" evidence="10">
    <location>
        <begin position="349"/>
        <end position="371"/>
    </location>
</feature>
<feature type="transmembrane region" description="Helical" evidence="10">
    <location>
        <begin position="83"/>
        <end position="105"/>
    </location>
</feature>
<dbReference type="FunFam" id="1.20.1250.20:FF:000055">
    <property type="entry name" value="Facilitated trehalose transporter Tret1-2 homolog"/>
    <property type="match status" value="1"/>
</dbReference>
<feature type="transmembrane region" description="Helical" evidence="10">
    <location>
        <begin position="112"/>
        <end position="132"/>
    </location>
</feature>
<keyword evidence="8" id="KW-0813">Transport</keyword>
<dbReference type="InterPro" id="IPR005828">
    <property type="entry name" value="MFS_sugar_transport-like"/>
</dbReference>
<evidence type="ECO:0000256" key="10">
    <source>
        <dbReference type="SAM" id="Phobius"/>
    </source>
</evidence>
<dbReference type="STRING" id="6832.A0A553NY08"/>
<dbReference type="Gene3D" id="1.20.1250.20">
    <property type="entry name" value="MFS general substrate transporter like domains"/>
    <property type="match status" value="1"/>
</dbReference>
<keyword evidence="3 10" id="KW-0812">Transmembrane</keyword>
<feature type="transmembrane region" description="Helical" evidence="10">
    <location>
        <begin position="198"/>
        <end position="216"/>
    </location>
</feature>
<reference evidence="12 13" key="1">
    <citation type="journal article" date="2018" name="Nat. Ecol. Evol.">
        <title>Genomic signatures of mitonuclear coevolution across populations of Tigriopus californicus.</title>
        <authorList>
            <person name="Barreto F.S."/>
            <person name="Watson E.T."/>
            <person name="Lima T.G."/>
            <person name="Willett C.S."/>
            <person name="Edmands S."/>
            <person name="Li W."/>
            <person name="Burton R.S."/>
        </authorList>
    </citation>
    <scope>NUCLEOTIDE SEQUENCE [LARGE SCALE GENOMIC DNA]</scope>
    <source>
        <strain evidence="12 13">San Diego</strain>
    </source>
</reference>
<evidence type="ECO:0000256" key="1">
    <source>
        <dbReference type="ARBA" id="ARBA00004651"/>
    </source>
</evidence>
<dbReference type="PRINTS" id="PR00171">
    <property type="entry name" value="SUGRTRNSPORT"/>
</dbReference>
<evidence type="ECO:0000256" key="4">
    <source>
        <dbReference type="ARBA" id="ARBA00022989"/>
    </source>
</evidence>
<dbReference type="InterPro" id="IPR050549">
    <property type="entry name" value="MFS_Trehalose_Transporter"/>
</dbReference>
<keyword evidence="2" id="KW-1003">Cell membrane</keyword>
<dbReference type="OrthoDB" id="6339427at2759"/>
<dbReference type="Proteomes" id="UP000318571">
    <property type="component" value="Chromosome 9"/>
</dbReference>
<comment type="caution">
    <text evidence="12">The sequence shown here is derived from an EMBL/GenBank/DDBJ whole genome shotgun (WGS) entry which is preliminary data.</text>
</comment>
<evidence type="ECO:0000313" key="13">
    <source>
        <dbReference type="Proteomes" id="UP000318571"/>
    </source>
</evidence>
<dbReference type="AlphaFoldDB" id="A0A553NY08"/>
<dbReference type="PROSITE" id="PS50850">
    <property type="entry name" value="MFS"/>
    <property type="match status" value="1"/>
</dbReference>
<name>A0A553NY08_TIGCA</name>
<evidence type="ECO:0000256" key="2">
    <source>
        <dbReference type="ARBA" id="ARBA00022475"/>
    </source>
</evidence>
<dbReference type="EMBL" id="VCGU01000009">
    <property type="protein sequence ID" value="TRY70298.1"/>
    <property type="molecule type" value="Genomic_DNA"/>
</dbReference>
<dbReference type="GO" id="GO:0005886">
    <property type="term" value="C:plasma membrane"/>
    <property type="evidence" value="ECO:0007669"/>
    <property type="project" value="UniProtKB-SubCell"/>
</dbReference>
<sequence length="489" mass="53290">MSKPKGGFIDQEGGKEPQHLKHTEGSTSTPKTMTNVAMVRQTLASLGFSLGGFAMGTAVGWSATALKDLSSPSSPIPARDGEVALIGALICLGAVMQGPMTGYLMVRFGRRIAMLLNCLPLIGGWAIIILAYNVWMLFVGRFVTGYAMGSFAMIAPVYIGEIASPEIRGALGTCFHALFVFGIFVMFILGAIMSWMSLAIFSLCAGLVLTFVLYLLQDSPTSYMMQNRPDLAQEAMKWFLNSDEIEEEIRAVKTSVEEIKSNSLGSQFRQLNICSSGDPTIRKPLLLSVFLLSSQQWSGINAVITFTVTIFQSAGATVNPNTATIIIGGVQFVATVLSYFTVNRIGRRVTLMVTLTIMAVSLICFGIFFYLHQHHPSASVNLGWLPLLSMAMFIISFSFGPGPLAWLLLGELLSPKIMGMAGPMAAMTNWSVGFIVTLCFPFVVKLLGDYGAYWMFSAFCLVTLVVVMRYLPETRNKTLQEIQISFTKS</sequence>
<evidence type="ECO:0000256" key="8">
    <source>
        <dbReference type="RuleBase" id="RU003346"/>
    </source>
</evidence>
<dbReference type="Pfam" id="PF00083">
    <property type="entry name" value="Sugar_tr"/>
    <property type="match status" value="1"/>
</dbReference>
<keyword evidence="5 10" id="KW-0472">Membrane</keyword>
<feature type="transmembrane region" description="Helical" evidence="10">
    <location>
        <begin position="421"/>
        <end position="444"/>
    </location>
</feature>
<comment type="similarity">
    <text evidence="7">Belongs to the major facilitator superfamily. Sugar transporter (TC 2.A.1.1) family. Trehalose transporter subfamily.</text>
</comment>
<evidence type="ECO:0000256" key="6">
    <source>
        <dbReference type="ARBA" id="ARBA00023180"/>
    </source>
</evidence>
<organism evidence="12 13">
    <name type="scientific">Tigriopus californicus</name>
    <name type="common">Marine copepod</name>
    <dbReference type="NCBI Taxonomy" id="6832"/>
    <lineage>
        <taxon>Eukaryota</taxon>
        <taxon>Metazoa</taxon>
        <taxon>Ecdysozoa</taxon>
        <taxon>Arthropoda</taxon>
        <taxon>Crustacea</taxon>
        <taxon>Multicrustacea</taxon>
        <taxon>Hexanauplia</taxon>
        <taxon>Copepoda</taxon>
        <taxon>Harpacticoida</taxon>
        <taxon>Harpacticidae</taxon>
        <taxon>Tigriopus</taxon>
    </lineage>
</organism>
<feature type="transmembrane region" description="Helical" evidence="10">
    <location>
        <begin position="383"/>
        <end position="409"/>
    </location>
</feature>
<feature type="transmembrane region" description="Helical" evidence="10">
    <location>
        <begin position="285"/>
        <end position="311"/>
    </location>
</feature>
<evidence type="ECO:0000313" key="12">
    <source>
        <dbReference type="EMBL" id="TRY70298.1"/>
    </source>
</evidence>
<feature type="compositionally biased region" description="Basic and acidic residues" evidence="9">
    <location>
        <begin position="12"/>
        <end position="24"/>
    </location>
</feature>
<protein>
    <recommendedName>
        <fullName evidence="11">Major facilitator superfamily (MFS) profile domain-containing protein</fullName>
    </recommendedName>
</protein>
<feature type="transmembrane region" description="Helical" evidence="10">
    <location>
        <begin position="138"/>
        <end position="159"/>
    </location>
</feature>
<gene>
    <name evidence="12" type="ORF">TCAL_02455</name>
</gene>
<dbReference type="GO" id="GO:0022857">
    <property type="term" value="F:transmembrane transporter activity"/>
    <property type="evidence" value="ECO:0007669"/>
    <property type="project" value="InterPro"/>
</dbReference>
<dbReference type="NCBIfam" id="TIGR00879">
    <property type="entry name" value="SP"/>
    <property type="match status" value="1"/>
</dbReference>
<feature type="region of interest" description="Disordered" evidence="9">
    <location>
        <begin position="1"/>
        <end position="32"/>
    </location>
</feature>
<keyword evidence="4 10" id="KW-1133">Transmembrane helix</keyword>
<proteinExistence type="inferred from homology"/>
<dbReference type="PANTHER" id="PTHR48021">
    <property type="match status" value="1"/>
</dbReference>
<keyword evidence="13" id="KW-1185">Reference proteome</keyword>
<feature type="domain" description="Major facilitator superfamily (MFS) profile" evidence="11">
    <location>
        <begin position="40"/>
        <end position="475"/>
    </location>
</feature>
<keyword evidence="6" id="KW-0325">Glycoprotein</keyword>
<feature type="transmembrane region" description="Helical" evidence="10">
    <location>
        <begin position="323"/>
        <end position="342"/>
    </location>
</feature>
<feature type="transmembrane region" description="Helical" evidence="10">
    <location>
        <begin position="171"/>
        <end position="192"/>
    </location>
</feature>
<comment type="subcellular location">
    <subcellularLocation>
        <location evidence="1">Cell membrane</location>
        <topology evidence="1">Multi-pass membrane protein</topology>
    </subcellularLocation>
</comment>
<evidence type="ECO:0000256" key="9">
    <source>
        <dbReference type="SAM" id="MobiDB-lite"/>
    </source>
</evidence>
<dbReference type="SUPFAM" id="SSF103473">
    <property type="entry name" value="MFS general substrate transporter"/>
    <property type="match status" value="1"/>
</dbReference>
<dbReference type="InterPro" id="IPR036259">
    <property type="entry name" value="MFS_trans_sf"/>
</dbReference>
<evidence type="ECO:0000256" key="7">
    <source>
        <dbReference type="ARBA" id="ARBA00024348"/>
    </source>
</evidence>
<accession>A0A553NY08</accession>
<dbReference type="InterPro" id="IPR003663">
    <property type="entry name" value="Sugar/inositol_transpt"/>
</dbReference>
<evidence type="ECO:0000259" key="11">
    <source>
        <dbReference type="PROSITE" id="PS50850"/>
    </source>
</evidence>
<feature type="transmembrane region" description="Helical" evidence="10">
    <location>
        <begin position="43"/>
        <end position="63"/>
    </location>
</feature>
<feature type="transmembrane region" description="Helical" evidence="10">
    <location>
        <begin position="450"/>
        <end position="471"/>
    </location>
</feature>
<evidence type="ECO:0000256" key="5">
    <source>
        <dbReference type="ARBA" id="ARBA00023136"/>
    </source>
</evidence>
<dbReference type="PANTHER" id="PTHR48021:SF1">
    <property type="entry name" value="GH07001P-RELATED"/>
    <property type="match status" value="1"/>
</dbReference>
<dbReference type="InterPro" id="IPR020846">
    <property type="entry name" value="MFS_dom"/>
</dbReference>